<sequence length="65" mass="7190">MDILISVVQSMSIVCKLRDVFPSGNHLGSLAFNIDLVTLNPLRFSKTNHSSIDTMCFAGRPVVPW</sequence>
<feature type="non-terminal residue" evidence="1">
    <location>
        <position position="65"/>
    </location>
</feature>
<proteinExistence type="predicted"/>
<comment type="caution">
    <text evidence="1">The sequence shown here is derived from an EMBL/GenBank/DDBJ whole genome shotgun (WGS) entry which is preliminary data.</text>
</comment>
<gene>
    <name evidence="1" type="ORF">ADUPG1_001297</name>
</gene>
<name>A0ABQ5KDC6_9EUKA</name>
<keyword evidence="2" id="KW-1185">Reference proteome</keyword>
<dbReference type="Proteomes" id="UP001057375">
    <property type="component" value="Unassembled WGS sequence"/>
</dbReference>
<accession>A0ABQ5KDC6</accession>
<organism evidence="1 2">
    <name type="scientific">Aduncisulcus paluster</name>
    <dbReference type="NCBI Taxonomy" id="2918883"/>
    <lineage>
        <taxon>Eukaryota</taxon>
        <taxon>Metamonada</taxon>
        <taxon>Carpediemonas-like organisms</taxon>
        <taxon>Aduncisulcus</taxon>
    </lineage>
</organism>
<protein>
    <submittedName>
        <fullName evidence="1">Uncharacterized protein</fullName>
    </submittedName>
</protein>
<reference evidence="1" key="1">
    <citation type="submission" date="2022-03" db="EMBL/GenBank/DDBJ databases">
        <title>Draft genome sequence of Aduncisulcus paluster, a free-living microaerophilic Fornicata.</title>
        <authorList>
            <person name="Yuyama I."/>
            <person name="Kume K."/>
            <person name="Tamura T."/>
            <person name="Inagaki Y."/>
            <person name="Hashimoto T."/>
        </authorList>
    </citation>
    <scope>NUCLEOTIDE SEQUENCE</scope>
    <source>
        <strain evidence="1">NY0171</strain>
    </source>
</reference>
<evidence type="ECO:0000313" key="2">
    <source>
        <dbReference type="Proteomes" id="UP001057375"/>
    </source>
</evidence>
<evidence type="ECO:0000313" key="1">
    <source>
        <dbReference type="EMBL" id="GKT29926.1"/>
    </source>
</evidence>
<dbReference type="EMBL" id="BQXS01000991">
    <property type="protein sequence ID" value="GKT29926.1"/>
    <property type="molecule type" value="Genomic_DNA"/>
</dbReference>